<dbReference type="SUPFAM" id="SSF88659">
    <property type="entry name" value="Sigma3 and sigma4 domains of RNA polymerase sigma factors"/>
    <property type="match status" value="1"/>
</dbReference>
<dbReference type="Gene3D" id="1.10.1740.10">
    <property type="match status" value="1"/>
</dbReference>
<dbReference type="InterPro" id="IPR007627">
    <property type="entry name" value="RNA_pol_sigma70_r2"/>
</dbReference>
<dbReference type="CDD" id="cd06171">
    <property type="entry name" value="Sigma70_r4"/>
    <property type="match status" value="1"/>
</dbReference>
<dbReference type="PANTHER" id="PTHR43133">
    <property type="entry name" value="RNA POLYMERASE ECF-TYPE SIGMA FACTO"/>
    <property type="match status" value="1"/>
</dbReference>
<dbReference type="InterPro" id="IPR007630">
    <property type="entry name" value="RNA_pol_sigma70_r4"/>
</dbReference>
<keyword evidence="4" id="KW-0238">DNA-binding</keyword>
<sequence>MSDKFEGHIAPPELVALLQARNKAAFNYLYDHYSGALYGVILRIVQKQDIAEEVLQDVFLKIWNKIDTYDSQKGRLFTWMLNVSRNLAIDKVRSKELRNERKTDEMENNVYSYEHKSQVHQSIDSIGIKEQLDKLREEERTVLEYVYFKGYTQSELSKEKQIPLGTVKTRLRMAIKNLRNVLGIS</sequence>
<evidence type="ECO:0000256" key="4">
    <source>
        <dbReference type="ARBA" id="ARBA00023125"/>
    </source>
</evidence>
<keyword evidence="9" id="KW-1185">Reference proteome</keyword>
<feature type="domain" description="RNA polymerase sigma-70 region 4" evidence="7">
    <location>
        <begin position="132"/>
        <end position="180"/>
    </location>
</feature>
<evidence type="ECO:0000256" key="3">
    <source>
        <dbReference type="ARBA" id="ARBA00023082"/>
    </source>
</evidence>
<keyword evidence="5" id="KW-0804">Transcription</keyword>
<dbReference type="Proteomes" id="UP001403385">
    <property type="component" value="Unassembled WGS sequence"/>
</dbReference>
<dbReference type="AlphaFoldDB" id="A0AAW9S738"/>
<name>A0AAW9S738_9BACT</name>
<accession>A0AAW9S738</accession>
<dbReference type="InterPro" id="IPR014284">
    <property type="entry name" value="RNA_pol_sigma-70_dom"/>
</dbReference>
<dbReference type="NCBIfam" id="TIGR02937">
    <property type="entry name" value="sigma70-ECF"/>
    <property type="match status" value="1"/>
</dbReference>
<comment type="similarity">
    <text evidence="1">Belongs to the sigma-70 factor family. ECF subfamily.</text>
</comment>
<dbReference type="GO" id="GO:0016987">
    <property type="term" value="F:sigma factor activity"/>
    <property type="evidence" value="ECO:0007669"/>
    <property type="project" value="UniProtKB-KW"/>
</dbReference>
<gene>
    <name evidence="8" type="ORF">AAG747_23995</name>
</gene>
<dbReference type="InterPro" id="IPR036388">
    <property type="entry name" value="WH-like_DNA-bd_sf"/>
</dbReference>
<dbReference type="Gene3D" id="1.10.10.10">
    <property type="entry name" value="Winged helix-like DNA-binding domain superfamily/Winged helix DNA-binding domain"/>
    <property type="match status" value="1"/>
</dbReference>
<evidence type="ECO:0000256" key="5">
    <source>
        <dbReference type="ARBA" id="ARBA00023163"/>
    </source>
</evidence>
<dbReference type="GO" id="GO:0006352">
    <property type="term" value="P:DNA-templated transcription initiation"/>
    <property type="evidence" value="ECO:0007669"/>
    <property type="project" value="InterPro"/>
</dbReference>
<dbReference type="InterPro" id="IPR013325">
    <property type="entry name" value="RNA_pol_sigma_r2"/>
</dbReference>
<comment type="caution">
    <text evidence="8">The sequence shown here is derived from an EMBL/GenBank/DDBJ whole genome shotgun (WGS) entry which is preliminary data.</text>
</comment>
<keyword evidence="2" id="KW-0805">Transcription regulation</keyword>
<dbReference type="InterPro" id="IPR039425">
    <property type="entry name" value="RNA_pol_sigma-70-like"/>
</dbReference>
<keyword evidence="3" id="KW-0731">Sigma factor</keyword>
<evidence type="ECO:0000256" key="2">
    <source>
        <dbReference type="ARBA" id="ARBA00023015"/>
    </source>
</evidence>
<evidence type="ECO:0000256" key="1">
    <source>
        <dbReference type="ARBA" id="ARBA00010641"/>
    </source>
</evidence>
<feature type="domain" description="RNA polymerase sigma-70 region 2" evidence="6">
    <location>
        <begin position="29"/>
        <end position="95"/>
    </location>
</feature>
<evidence type="ECO:0000259" key="7">
    <source>
        <dbReference type="Pfam" id="PF04545"/>
    </source>
</evidence>
<reference evidence="8 9" key="1">
    <citation type="submission" date="2024-04" db="EMBL/GenBank/DDBJ databases">
        <title>Novel genus in family Flammeovirgaceae.</title>
        <authorList>
            <person name="Nguyen T.H."/>
            <person name="Vuong T.Q."/>
            <person name="Le H."/>
            <person name="Kim S.-G."/>
        </authorList>
    </citation>
    <scope>NUCLEOTIDE SEQUENCE [LARGE SCALE GENOMIC DNA]</scope>
    <source>
        <strain evidence="8 9">JCM 23209</strain>
    </source>
</reference>
<proteinExistence type="inferred from homology"/>
<dbReference type="InterPro" id="IPR013324">
    <property type="entry name" value="RNA_pol_sigma_r3/r4-like"/>
</dbReference>
<dbReference type="EMBL" id="JBDKWZ010000018">
    <property type="protein sequence ID" value="MEN7551005.1"/>
    <property type="molecule type" value="Genomic_DNA"/>
</dbReference>
<dbReference type="RefSeq" id="WP_346823787.1">
    <property type="nucleotide sequence ID" value="NZ_JBDKWZ010000018.1"/>
</dbReference>
<evidence type="ECO:0000313" key="8">
    <source>
        <dbReference type="EMBL" id="MEN7551005.1"/>
    </source>
</evidence>
<dbReference type="GO" id="GO:0003677">
    <property type="term" value="F:DNA binding"/>
    <property type="evidence" value="ECO:0007669"/>
    <property type="project" value="UniProtKB-KW"/>
</dbReference>
<dbReference type="SUPFAM" id="SSF88946">
    <property type="entry name" value="Sigma2 domain of RNA polymerase sigma factors"/>
    <property type="match status" value="1"/>
</dbReference>
<evidence type="ECO:0000313" key="9">
    <source>
        <dbReference type="Proteomes" id="UP001403385"/>
    </source>
</evidence>
<dbReference type="Pfam" id="PF04545">
    <property type="entry name" value="Sigma70_r4"/>
    <property type="match status" value="1"/>
</dbReference>
<organism evidence="8 9">
    <name type="scientific">Rapidithrix thailandica</name>
    <dbReference type="NCBI Taxonomy" id="413964"/>
    <lineage>
        <taxon>Bacteria</taxon>
        <taxon>Pseudomonadati</taxon>
        <taxon>Bacteroidota</taxon>
        <taxon>Cytophagia</taxon>
        <taxon>Cytophagales</taxon>
        <taxon>Flammeovirgaceae</taxon>
        <taxon>Rapidithrix</taxon>
    </lineage>
</organism>
<protein>
    <submittedName>
        <fullName evidence="8">Sigma-70 family RNA polymerase sigma factor</fullName>
    </submittedName>
</protein>
<dbReference type="Pfam" id="PF04542">
    <property type="entry name" value="Sigma70_r2"/>
    <property type="match status" value="1"/>
</dbReference>
<dbReference type="PANTHER" id="PTHR43133:SF62">
    <property type="entry name" value="RNA POLYMERASE SIGMA FACTOR SIGZ"/>
    <property type="match status" value="1"/>
</dbReference>
<evidence type="ECO:0000259" key="6">
    <source>
        <dbReference type="Pfam" id="PF04542"/>
    </source>
</evidence>